<sequence>MPVKWEVEYTDELGDWWASLTEAEQESIDASVRLLEEKGPGLGFPHSSGIKGSRHPHMRELRIQHEGRPYRILYAFDPRRCAILLLGGDKTGNDRWYLSQVPLADRLYDTHIAILRKEGQING</sequence>
<dbReference type="AlphaFoldDB" id="A0A1H8DFQ8"/>
<dbReference type="STRING" id="1121117.SAMN02745977_00287"/>
<dbReference type="InterPro" id="IPR009241">
    <property type="entry name" value="HigB-like"/>
</dbReference>
<evidence type="ECO:0000313" key="2">
    <source>
        <dbReference type="Proteomes" id="UP000199531"/>
    </source>
</evidence>
<dbReference type="EMBL" id="FOCW01000001">
    <property type="protein sequence ID" value="SEN05388.1"/>
    <property type="molecule type" value="Genomic_DNA"/>
</dbReference>
<dbReference type="OrthoDB" id="330810at2"/>
<gene>
    <name evidence="1" type="ORF">SAMN02745977_00287</name>
</gene>
<keyword evidence="2" id="KW-1185">Reference proteome</keyword>
<dbReference type="Pfam" id="PF05973">
    <property type="entry name" value="Gp49"/>
    <property type="match status" value="1"/>
</dbReference>
<dbReference type="RefSeq" id="WP_091813029.1">
    <property type="nucleotide sequence ID" value="NZ_FOCW01000001.1"/>
</dbReference>
<protein>
    <recommendedName>
        <fullName evidence="3">Addiction module toxin RelE</fullName>
    </recommendedName>
</protein>
<evidence type="ECO:0000313" key="1">
    <source>
        <dbReference type="EMBL" id="SEN05388.1"/>
    </source>
</evidence>
<proteinExistence type="predicted"/>
<evidence type="ECO:0008006" key="3">
    <source>
        <dbReference type="Google" id="ProtNLM"/>
    </source>
</evidence>
<name>A0A1H8DFQ8_9BURK</name>
<organism evidence="1 2">
    <name type="scientific">Brachymonas denitrificans DSM 15123</name>
    <dbReference type="NCBI Taxonomy" id="1121117"/>
    <lineage>
        <taxon>Bacteria</taxon>
        <taxon>Pseudomonadati</taxon>
        <taxon>Pseudomonadota</taxon>
        <taxon>Betaproteobacteria</taxon>
        <taxon>Burkholderiales</taxon>
        <taxon>Comamonadaceae</taxon>
        <taxon>Brachymonas</taxon>
    </lineage>
</organism>
<accession>A0A1H8DFQ8</accession>
<dbReference type="Proteomes" id="UP000199531">
    <property type="component" value="Unassembled WGS sequence"/>
</dbReference>
<reference evidence="1 2" key="1">
    <citation type="submission" date="2016-10" db="EMBL/GenBank/DDBJ databases">
        <authorList>
            <person name="de Groot N.N."/>
        </authorList>
    </citation>
    <scope>NUCLEOTIDE SEQUENCE [LARGE SCALE GENOMIC DNA]</scope>
    <source>
        <strain evidence="1 2">DSM 15123</strain>
    </source>
</reference>